<evidence type="ECO:0000313" key="1">
    <source>
        <dbReference type="EMBL" id="MPM61778.1"/>
    </source>
</evidence>
<reference evidence="1" key="1">
    <citation type="submission" date="2019-08" db="EMBL/GenBank/DDBJ databases">
        <authorList>
            <person name="Kucharzyk K."/>
            <person name="Murdoch R.W."/>
            <person name="Higgins S."/>
            <person name="Loffler F."/>
        </authorList>
    </citation>
    <scope>NUCLEOTIDE SEQUENCE</scope>
</reference>
<dbReference type="PANTHER" id="PTHR23131:SF0">
    <property type="entry name" value="ENDORIBONUCLEASE LACTB2"/>
    <property type="match status" value="1"/>
</dbReference>
<gene>
    <name evidence="1" type="ORF">SDC9_108638</name>
</gene>
<dbReference type="PANTHER" id="PTHR23131">
    <property type="entry name" value="ENDORIBONUCLEASE LACTB2"/>
    <property type="match status" value="1"/>
</dbReference>
<organism evidence="1">
    <name type="scientific">bioreactor metagenome</name>
    <dbReference type="NCBI Taxonomy" id="1076179"/>
    <lineage>
        <taxon>unclassified sequences</taxon>
        <taxon>metagenomes</taxon>
        <taxon>ecological metagenomes</taxon>
    </lineage>
</organism>
<accession>A0A645B9S8</accession>
<dbReference type="Gene3D" id="3.60.15.10">
    <property type="entry name" value="Ribonuclease Z/Hydroxyacylglutathione hydrolase-like"/>
    <property type="match status" value="1"/>
</dbReference>
<dbReference type="EMBL" id="VSSQ01018521">
    <property type="protein sequence ID" value="MPM61778.1"/>
    <property type="molecule type" value="Genomic_DNA"/>
</dbReference>
<dbReference type="SUPFAM" id="SSF56281">
    <property type="entry name" value="Metallo-hydrolase/oxidoreductase"/>
    <property type="match status" value="1"/>
</dbReference>
<dbReference type="GO" id="GO:0044550">
    <property type="term" value="P:secondary metabolite biosynthetic process"/>
    <property type="evidence" value="ECO:0007669"/>
    <property type="project" value="TreeGrafter"/>
</dbReference>
<name>A0A645B9S8_9ZZZZ</name>
<dbReference type="InterPro" id="IPR050662">
    <property type="entry name" value="Sec-metab_biosynth-thioest"/>
</dbReference>
<sequence>MDLGDRAIVLNGETDQLFEQLGLPLHILYLPGHTADSIGLLCTQSGDLFCGDAAMNAIISVARHTIWIEDPVAFGQSWDKMLAVSPRKLYPSHGSPFWPRDLVKYRHFLDHRKLIPPAK</sequence>
<proteinExistence type="predicted"/>
<comment type="caution">
    <text evidence="1">The sequence shown here is derived from an EMBL/GenBank/DDBJ whole genome shotgun (WGS) entry which is preliminary data.</text>
</comment>
<dbReference type="InterPro" id="IPR036866">
    <property type="entry name" value="RibonucZ/Hydroxyglut_hydro"/>
</dbReference>
<dbReference type="AlphaFoldDB" id="A0A645B9S8"/>
<evidence type="ECO:0008006" key="2">
    <source>
        <dbReference type="Google" id="ProtNLM"/>
    </source>
</evidence>
<protein>
    <recommendedName>
        <fullName evidence="2">Metallo-beta-lactamase domain-containing protein</fullName>
    </recommendedName>
</protein>